<dbReference type="Pfam" id="PF22384">
    <property type="entry name" value="PBP2_Ca3427_like"/>
    <property type="match status" value="1"/>
</dbReference>
<dbReference type="AlphaFoldDB" id="A0A2W7IV31"/>
<sequence>MKSIRVGGVPEHFNYPWHIGLKKGLFKEQNINVTWQDFYGGTGELSRALHNDEIDVALVLTEGIIKEIEDGAPFKIIQEYIATPLIWGIHVAAESDYEHMNELENTTSAISRFGSGSHLMTYVNAKNEKWDTRNLKFEVVKNLEGAVKALPNDDAQYFMWEHFTTKPLVDNGTFRRITDCPTPWPCFVIVSKDDFIADNSSDLKNMLNTLNGITKDFKSIPKISTQLAKNYQQNEEDILEWLDLTEWSQKQINSKEVKIIQDQLEDLNLITQKSNFESICKSIG</sequence>
<dbReference type="RefSeq" id="WP_111540197.1">
    <property type="nucleotide sequence ID" value="NZ_QKYV01000002.1"/>
</dbReference>
<comment type="caution">
    <text evidence="5">The sequence shown here is derived from an EMBL/GenBank/DDBJ whole genome shotgun (WGS) entry which is preliminary data.</text>
</comment>
<dbReference type="Proteomes" id="UP000249542">
    <property type="component" value="Unassembled WGS sequence"/>
</dbReference>
<protein>
    <submittedName>
        <fullName evidence="5">ABC-type nitrate/sulfonate/bicarbonate transport system substrate-binding protein</fullName>
    </submittedName>
</protein>
<dbReference type="CDD" id="cd13637">
    <property type="entry name" value="PBP2_Ca3427_like"/>
    <property type="match status" value="1"/>
</dbReference>
<evidence type="ECO:0000259" key="4">
    <source>
        <dbReference type="Pfam" id="PF22384"/>
    </source>
</evidence>
<reference evidence="5 6" key="1">
    <citation type="submission" date="2018-06" db="EMBL/GenBank/DDBJ databases">
        <title>Genomic Encyclopedia of Archaeal and Bacterial Type Strains, Phase II (KMG-II): from individual species to whole genera.</title>
        <authorList>
            <person name="Goeker M."/>
        </authorList>
    </citation>
    <scope>NUCLEOTIDE SEQUENCE [LARGE SCALE GENOMIC DNA]</scope>
    <source>
        <strain evidence="5 6">DSM 15361</strain>
    </source>
</reference>
<dbReference type="Gene3D" id="3.40.190.10">
    <property type="entry name" value="Periplasmic binding protein-like II"/>
    <property type="match status" value="2"/>
</dbReference>
<gene>
    <name evidence="5" type="ORF">LX95_00857</name>
</gene>
<organism evidence="5 6">
    <name type="scientific">Mesonia algae</name>
    <dbReference type="NCBI Taxonomy" id="213248"/>
    <lineage>
        <taxon>Bacteria</taxon>
        <taxon>Pseudomonadati</taxon>
        <taxon>Bacteroidota</taxon>
        <taxon>Flavobacteriia</taxon>
        <taxon>Flavobacteriales</taxon>
        <taxon>Flavobacteriaceae</taxon>
        <taxon>Mesonia</taxon>
    </lineage>
</organism>
<keyword evidence="3" id="KW-0732">Signal</keyword>
<evidence type="ECO:0000313" key="5">
    <source>
        <dbReference type="EMBL" id="PZW42543.1"/>
    </source>
</evidence>
<dbReference type="SUPFAM" id="SSF53850">
    <property type="entry name" value="Periplasmic binding protein-like II"/>
    <property type="match status" value="1"/>
</dbReference>
<evidence type="ECO:0000256" key="1">
    <source>
        <dbReference type="ARBA" id="ARBA00004418"/>
    </source>
</evidence>
<evidence type="ECO:0000256" key="2">
    <source>
        <dbReference type="ARBA" id="ARBA00010742"/>
    </source>
</evidence>
<proteinExistence type="inferred from homology"/>
<comment type="subcellular location">
    <subcellularLocation>
        <location evidence="1">Periplasm</location>
    </subcellularLocation>
</comment>
<name>A0A2W7IV31_9FLAO</name>
<dbReference type="InterPro" id="IPR054364">
    <property type="entry name" value="Ca3427-like_PBP2"/>
</dbReference>
<comment type="similarity">
    <text evidence="2">Belongs to the bacterial solute-binding protein SsuA/TauA family.</text>
</comment>
<dbReference type="PANTHER" id="PTHR30024:SF47">
    <property type="entry name" value="TAURINE-BINDING PERIPLASMIC PROTEIN"/>
    <property type="match status" value="1"/>
</dbReference>
<keyword evidence="6" id="KW-1185">Reference proteome</keyword>
<evidence type="ECO:0000313" key="6">
    <source>
        <dbReference type="Proteomes" id="UP000249542"/>
    </source>
</evidence>
<feature type="domain" description="Ca3427-like PBP 2" evidence="4">
    <location>
        <begin position="87"/>
        <end position="178"/>
    </location>
</feature>
<dbReference type="PANTHER" id="PTHR30024">
    <property type="entry name" value="ALIPHATIC SULFONATES-BINDING PROTEIN-RELATED"/>
    <property type="match status" value="1"/>
</dbReference>
<dbReference type="EMBL" id="QKYV01000002">
    <property type="protein sequence ID" value="PZW42543.1"/>
    <property type="molecule type" value="Genomic_DNA"/>
</dbReference>
<dbReference type="GO" id="GO:0042597">
    <property type="term" value="C:periplasmic space"/>
    <property type="evidence" value="ECO:0007669"/>
    <property type="project" value="UniProtKB-SubCell"/>
</dbReference>
<evidence type="ECO:0000256" key="3">
    <source>
        <dbReference type="ARBA" id="ARBA00022729"/>
    </source>
</evidence>
<accession>A0A2W7IV31</accession>